<organism evidence="1 2">
    <name type="scientific">Sandarakinorhabdus glacialis</name>
    <dbReference type="NCBI Taxonomy" id="1614636"/>
    <lineage>
        <taxon>Bacteria</taxon>
        <taxon>Pseudomonadati</taxon>
        <taxon>Pseudomonadota</taxon>
        <taxon>Alphaproteobacteria</taxon>
        <taxon>Sphingomonadales</taxon>
        <taxon>Sphingosinicellaceae</taxon>
        <taxon>Sandarakinorhabdus</taxon>
    </lineage>
</organism>
<reference evidence="1" key="1">
    <citation type="journal article" date="2014" name="Int. J. Syst. Evol. Microbiol.">
        <title>Complete genome sequence of Corynebacterium casei LMG S-19264T (=DSM 44701T), isolated from a smear-ripened cheese.</title>
        <authorList>
            <consortium name="US DOE Joint Genome Institute (JGI-PGF)"/>
            <person name="Walter F."/>
            <person name="Albersmeier A."/>
            <person name="Kalinowski J."/>
            <person name="Ruckert C."/>
        </authorList>
    </citation>
    <scope>NUCLEOTIDE SEQUENCE</scope>
    <source>
        <strain evidence="1">CGMCC 1.15519</strain>
    </source>
</reference>
<dbReference type="AlphaFoldDB" id="A0A916ZS66"/>
<sequence length="78" mass="8747">MKVNFVIECTPEEARAFFGLPDLAPVHDLYIERLKATISEGVTPADFEKMTRAWMPGIADGFEQWQKLFLSAMPKAGS</sequence>
<dbReference type="InterPro" id="IPR045502">
    <property type="entry name" value="DUF6489"/>
</dbReference>
<keyword evidence="2" id="KW-1185">Reference proteome</keyword>
<evidence type="ECO:0000313" key="1">
    <source>
        <dbReference type="EMBL" id="GGE08734.1"/>
    </source>
</evidence>
<accession>A0A916ZS66</accession>
<evidence type="ECO:0000313" key="2">
    <source>
        <dbReference type="Proteomes" id="UP000635071"/>
    </source>
</evidence>
<dbReference type="RefSeq" id="WP_188762223.1">
    <property type="nucleotide sequence ID" value="NZ_BMJM01000004.1"/>
</dbReference>
<dbReference type="Proteomes" id="UP000635071">
    <property type="component" value="Unassembled WGS sequence"/>
</dbReference>
<dbReference type="EMBL" id="BMJM01000004">
    <property type="protein sequence ID" value="GGE08734.1"/>
    <property type="molecule type" value="Genomic_DNA"/>
</dbReference>
<gene>
    <name evidence="1" type="ORF">GCM10011529_13960</name>
</gene>
<proteinExistence type="predicted"/>
<dbReference type="Pfam" id="PF20099">
    <property type="entry name" value="DUF6489"/>
    <property type="match status" value="1"/>
</dbReference>
<reference evidence="1" key="2">
    <citation type="submission" date="2020-09" db="EMBL/GenBank/DDBJ databases">
        <authorList>
            <person name="Sun Q."/>
            <person name="Zhou Y."/>
        </authorList>
    </citation>
    <scope>NUCLEOTIDE SEQUENCE</scope>
    <source>
        <strain evidence="1">CGMCC 1.15519</strain>
    </source>
</reference>
<comment type="caution">
    <text evidence="1">The sequence shown here is derived from an EMBL/GenBank/DDBJ whole genome shotgun (WGS) entry which is preliminary data.</text>
</comment>
<protein>
    <submittedName>
        <fullName evidence="1">Uncharacterized protein</fullName>
    </submittedName>
</protein>
<name>A0A916ZS66_9SPHN</name>